<accession>A0ABR8J1A2</accession>
<comment type="caution">
    <text evidence="1">The sequence shown here is derived from an EMBL/GenBank/DDBJ whole genome shotgun (WGS) entry which is preliminary data.</text>
</comment>
<dbReference type="Pfam" id="PF08852">
    <property type="entry name" value="DUF1822"/>
    <property type="match status" value="1"/>
</dbReference>
<protein>
    <submittedName>
        <fullName evidence="1">DUF1822 family protein</fullName>
    </submittedName>
</protein>
<dbReference type="Proteomes" id="UP000660381">
    <property type="component" value="Unassembled WGS sequence"/>
</dbReference>
<gene>
    <name evidence="1" type="ORF">H6G68_10035</name>
</gene>
<name>A0ABR8J1A2_9NOST</name>
<organism evidence="1 2">
    <name type="scientific">Anabaena catenula FACHB-362</name>
    <dbReference type="NCBI Taxonomy" id="2692877"/>
    <lineage>
        <taxon>Bacteria</taxon>
        <taxon>Bacillati</taxon>
        <taxon>Cyanobacteriota</taxon>
        <taxon>Cyanophyceae</taxon>
        <taxon>Nostocales</taxon>
        <taxon>Nostocaceae</taxon>
        <taxon>Anabaena</taxon>
    </lineage>
</organism>
<evidence type="ECO:0000313" key="2">
    <source>
        <dbReference type="Proteomes" id="UP000660381"/>
    </source>
</evidence>
<reference evidence="1 2" key="1">
    <citation type="journal article" date="2020" name="ISME J.">
        <title>Comparative genomics reveals insights into cyanobacterial evolution and habitat adaptation.</title>
        <authorList>
            <person name="Chen M.Y."/>
            <person name="Teng W.K."/>
            <person name="Zhao L."/>
            <person name="Hu C.X."/>
            <person name="Zhou Y.K."/>
            <person name="Han B.P."/>
            <person name="Song L.R."/>
            <person name="Shu W.S."/>
        </authorList>
    </citation>
    <scope>NUCLEOTIDE SEQUENCE [LARGE SCALE GENOMIC DNA]</scope>
    <source>
        <strain evidence="1 2">FACHB-362</strain>
    </source>
</reference>
<sequence length="370" mass="42361">MNTLVYSQYWRCKLSPKFIWLEPEHFEEAKKISAHNLNEAHQWKIYLNALALLGFEQWVSERTRSIKISRDHCSIFHPENANVTDVVSNLKLGYFNLCLITVDNLIDDFIAIPKEFINSPKLPPHFYVLLEVLEEEEKLNIYGFFRQDKIIEYCQLTHLKNQNDDCYLLPFAWLDPEINNLLLSARFLDVAAIPLAATVTGNNAVVLTLNHAKDAVSKTIVNLNDWLSGVFAEGWQSTEIIWKTLPINLDVGFARSVNKSNNYEVSGTKIFDFGLMLNGENFALIINQKREENNEKDILVQVLPQDKPYLPPGLKLKVTLNPNTLESESQEVTARKADNAIQLEFSESPGKQFQVEVSFNDAVVTEKFLL</sequence>
<evidence type="ECO:0000313" key="1">
    <source>
        <dbReference type="EMBL" id="MBD2692091.1"/>
    </source>
</evidence>
<dbReference type="RefSeq" id="WP_190906515.1">
    <property type="nucleotide sequence ID" value="NZ_JACJTQ010000012.1"/>
</dbReference>
<dbReference type="InterPro" id="IPR014951">
    <property type="entry name" value="DUF1822"/>
</dbReference>
<keyword evidence="2" id="KW-1185">Reference proteome</keyword>
<proteinExistence type="predicted"/>
<dbReference type="EMBL" id="JACJTQ010000012">
    <property type="protein sequence ID" value="MBD2692091.1"/>
    <property type="molecule type" value="Genomic_DNA"/>
</dbReference>